<dbReference type="EMBL" id="JAUSZV010000004">
    <property type="protein sequence ID" value="MDQ0904654.1"/>
    <property type="molecule type" value="Genomic_DNA"/>
</dbReference>
<gene>
    <name evidence="2" type="ORF">QFZ22_000639</name>
</gene>
<evidence type="ECO:0000313" key="3">
    <source>
        <dbReference type="Proteomes" id="UP001234216"/>
    </source>
</evidence>
<evidence type="ECO:0000313" key="2">
    <source>
        <dbReference type="EMBL" id="MDQ0904654.1"/>
    </source>
</evidence>
<keyword evidence="1" id="KW-0812">Transmembrane</keyword>
<accession>A0AAW8F3E6</accession>
<protein>
    <recommendedName>
        <fullName evidence="4">Conjugal transfer protein TrbL</fullName>
    </recommendedName>
</protein>
<name>A0AAW8F3E6_9ACTN</name>
<keyword evidence="1" id="KW-0472">Membrane</keyword>
<keyword evidence="1" id="KW-1133">Transmembrane helix</keyword>
<evidence type="ECO:0000256" key="1">
    <source>
        <dbReference type="SAM" id="Phobius"/>
    </source>
</evidence>
<sequence>MPKNVTLAKPIDMSTGFKDFFDTIGLTGGGLVTKGIAAVIVVIALRMLLQLSGDPKGALRKGSMAIGTLFVAVVLALYGDTLFSTVTQAKG</sequence>
<comment type="caution">
    <text evidence="2">The sequence shown here is derived from an EMBL/GenBank/DDBJ whole genome shotgun (WGS) entry which is preliminary data.</text>
</comment>
<feature type="transmembrane region" description="Helical" evidence="1">
    <location>
        <begin position="66"/>
        <end position="86"/>
    </location>
</feature>
<evidence type="ECO:0008006" key="4">
    <source>
        <dbReference type="Google" id="ProtNLM"/>
    </source>
</evidence>
<proteinExistence type="predicted"/>
<feature type="transmembrane region" description="Helical" evidence="1">
    <location>
        <begin position="20"/>
        <end position="45"/>
    </location>
</feature>
<dbReference type="AlphaFoldDB" id="A0AAW8F3E6"/>
<organism evidence="2 3">
    <name type="scientific">Streptomyces canus</name>
    <dbReference type="NCBI Taxonomy" id="58343"/>
    <lineage>
        <taxon>Bacteria</taxon>
        <taxon>Bacillati</taxon>
        <taxon>Actinomycetota</taxon>
        <taxon>Actinomycetes</taxon>
        <taxon>Kitasatosporales</taxon>
        <taxon>Streptomycetaceae</taxon>
        <taxon>Streptomyces</taxon>
        <taxon>Streptomyces aurantiacus group</taxon>
    </lineage>
</organism>
<dbReference type="Proteomes" id="UP001234216">
    <property type="component" value="Unassembled WGS sequence"/>
</dbReference>
<dbReference type="RefSeq" id="WP_306972228.1">
    <property type="nucleotide sequence ID" value="NZ_JAUSZV010000004.1"/>
</dbReference>
<reference evidence="2" key="1">
    <citation type="submission" date="2023-07" db="EMBL/GenBank/DDBJ databases">
        <title>Comparative genomics of wheat-associated soil bacteria to identify genetic determinants of phenazine resistance.</title>
        <authorList>
            <person name="Mouncey N."/>
        </authorList>
    </citation>
    <scope>NUCLEOTIDE SEQUENCE</scope>
    <source>
        <strain evidence="2">V4I22</strain>
    </source>
</reference>